<evidence type="ECO:0000256" key="1">
    <source>
        <dbReference type="ARBA" id="ARBA00005952"/>
    </source>
</evidence>
<feature type="domain" description="NusB/RsmB/TIM44" evidence="7">
    <location>
        <begin position="6"/>
        <end position="132"/>
    </location>
</feature>
<dbReference type="InterPro" id="IPR035926">
    <property type="entry name" value="NusB-like_sf"/>
</dbReference>
<sequence length="163" mass="17640">MSARSKARKRALDVLYEADIRGTSAPEVLASQTERRLDSGDPALNSYVSELVGGVESHRERIDELLSTYSMGWSLERMPAVDRSVLRMAVYEVLWRDDIPDAVAISEAVSLAQELSTEESATFVNGLLGRLSDVKGRLGIEPEAGIDSDRSQAGPATGESPST</sequence>
<organism evidence="8">
    <name type="scientific">freshwater metagenome</name>
    <dbReference type="NCBI Taxonomy" id="449393"/>
    <lineage>
        <taxon>unclassified sequences</taxon>
        <taxon>metagenomes</taxon>
        <taxon>ecological metagenomes</taxon>
    </lineage>
</organism>
<protein>
    <submittedName>
        <fullName evidence="8">Unannotated protein</fullName>
    </submittedName>
</protein>
<dbReference type="GO" id="GO:0003723">
    <property type="term" value="F:RNA binding"/>
    <property type="evidence" value="ECO:0007669"/>
    <property type="project" value="UniProtKB-KW"/>
</dbReference>
<evidence type="ECO:0000256" key="5">
    <source>
        <dbReference type="ARBA" id="ARBA00023163"/>
    </source>
</evidence>
<evidence type="ECO:0000256" key="3">
    <source>
        <dbReference type="ARBA" id="ARBA00022884"/>
    </source>
</evidence>
<evidence type="ECO:0000256" key="6">
    <source>
        <dbReference type="SAM" id="MobiDB-lite"/>
    </source>
</evidence>
<evidence type="ECO:0000256" key="4">
    <source>
        <dbReference type="ARBA" id="ARBA00023015"/>
    </source>
</evidence>
<dbReference type="InterPro" id="IPR006027">
    <property type="entry name" value="NusB_RsmB_TIM44"/>
</dbReference>
<name>A0A6J7HPY8_9ZZZZ</name>
<dbReference type="EMBL" id="CAFBNB010000020">
    <property type="protein sequence ID" value="CAB4920416.1"/>
    <property type="molecule type" value="Genomic_DNA"/>
</dbReference>
<dbReference type="Pfam" id="PF01029">
    <property type="entry name" value="NusB"/>
    <property type="match status" value="1"/>
</dbReference>
<reference evidence="8" key="1">
    <citation type="submission" date="2020-05" db="EMBL/GenBank/DDBJ databases">
        <authorList>
            <person name="Chiriac C."/>
            <person name="Salcher M."/>
            <person name="Ghai R."/>
            <person name="Kavagutti S V."/>
        </authorList>
    </citation>
    <scope>NUCLEOTIDE SEQUENCE</scope>
</reference>
<feature type="region of interest" description="Disordered" evidence="6">
    <location>
        <begin position="141"/>
        <end position="163"/>
    </location>
</feature>
<keyword evidence="3" id="KW-0694">RNA-binding</keyword>
<dbReference type="GO" id="GO:0031564">
    <property type="term" value="P:transcription antitermination"/>
    <property type="evidence" value="ECO:0007669"/>
    <property type="project" value="UniProtKB-KW"/>
</dbReference>
<dbReference type="Gene3D" id="1.10.940.10">
    <property type="entry name" value="NusB-like"/>
    <property type="match status" value="1"/>
</dbReference>
<dbReference type="SUPFAM" id="SSF48013">
    <property type="entry name" value="NusB-like"/>
    <property type="match status" value="1"/>
</dbReference>
<accession>A0A6J7HPY8</accession>
<dbReference type="HAMAP" id="MF_00073">
    <property type="entry name" value="NusB"/>
    <property type="match status" value="1"/>
</dbReference>
<dbReference type="PANTHER" id="PTHR11078:SF3">
    <property type="entry name" value="ANTITERMINATION NUSB DOMAIN-CONTAINING PROTEIN"/>
    <property type="match status" value="1"/>
</dbReference>
<evidence type="ECO:0000313" key="8">
    <source>
        <dbReference type="EMBL" id="CAB4920416.1"/>
    </source>
</evidence>
<evidence type="ECO:0000259" key="7">
    <source>
        <dbReference type="Pfam" id="PF01029"/>
    </source>
</evidence>
<keyword evidence="2" id="KW-0889">Transcription antitermination</keyword>
<keyword evidence="4" id="KW-0805">Transcription regulation</keyword>
<keyword evidence="5" id="KW-0804">Transcription</keyword>
<dbReference type="NCBIfam" id="TIGR01951">
    <property type="entry name" value="nusB"/>
    <property type="match status" value="1"/>
</dbReference>
<dbReference type="PANTHER" id="PTHR11078">
    <property type="entry name" value="N UTILIZATION SUBSTANCE PROTEIN B-RELATED"/>
    <property type="match status" value="1"/>
</dbReference>
<comment type="similarity">
    <text evidence="1">Belongs to the NusB family.</text>
</comment>
<evidence type="ECO:0000256" key="2">
    <source>
        <dbReference type="ARBA" id="ARBA00022814"/>
    </source>
</evidence>
<dbReference type="AlphaFoldDB" id="A0A6J7HPY8"/>
<dbReference type="GO" id="GO:0005829">
    <property type="term" value="C:cytosol"/>
    <property type="evidence" value="ECO:0007669"/>
    <property type="project" value="TreeGrafter"/>
</dbReference>
<gene>
    <name evidence="8" type="ORF">UFOPK3720_00191</name>
</gene>
<dbReference type="InterPro" id="IPR011605">
    <property type="entry name" value="NusB_fam"/>
</dbReference>
<dbReference type="GO" id="GO:0006353">
    <property type="term" value="P:DNA-templated transcription termination"/>
    <property type="evidence" value="ECO:0007669"/>
    <property type="project" value="InterPro"/>
</dbReference>
<proteinExistence type="inferred from homology"/>